<proteinExistence type="predicted"/>
<keyword evidence="1" id="KW-1133">Transmembrane helix</keyword>
<feature type="transmembrane region" description="Helical" evidence="1">
    <location>
        <begin position="156"/>
        <end position="175"/>
    </location>
</feature>
<keyword evidence="1" id="KW-0472">Membrane</keyword>
<gene>
    <name evidence="2" type="ordered locus">BMAA0506</name>
</gene>
<dbReference type="HOGENOM" id="CLU_1515124_0_0_4"/>
<keyword evidence="1" id="KW-0812">Transmembrane</keyword>
<accession>A0A0H2WDN8</accession>
<keyword evidence="3" id="KW-1185">Reference proteome</keyword>
<sequence length="177" mass="18339">MARDGGPRPSARARRYRAARCIGAAATGGAARGADCIGRCAAWRIACRPVAGDRLGARAARQAASRGVERMEGGACRTPLAPTGRVRQQKRRGMNWFGIVVLGFAVGLLGWALNPLRRLSRASLWLAAAAGVLGAAAAKMAGNVAGLFYDGETLEWPVCTAAALLAVAVTVGLSARR</sequence>
<evidence type="ECO:0000313" key="3">
    <source>
        <dbReference type="Proteomes" id="UP000006693"/>
    </source>
</evidence>
<dbReference type="eggNOG" id="ENOG5031HR3">
    <property type="taxonomic scope" value="Bacteria"/>
</dbReference>
<organism evidence="2 3">
    <name type="scientific">Burkholderia mallei (strain ATCC 23344)</name>
    <dbReference type="NCBI Taxonomy" id="243160"/>
    <lineage>
        <taxon>Bacteria</taxon>
        <taxon>Pseudomonadati</taxon>
        <taxon>Pseudomonadota</taxon>
        <taxon>Betaproteobacteria</taxon>
        <taxon>Burkholderiales</taxon>
        <taxon>Burkholderiaceae</taxon>
        <taxon>Burkholderia</taxon>
        <taxon>pseudomallei group</taxon>
    </lineage>
</organism>
<feature type="transmembrane region" description="Helical" evidence="1">
    <location>
        <begin position="94"/>
        <end position="113"/>
    </location>
</feature>
<dbReference type="KEGG" id="bma:BMAA0506"/>
<dbReference type="Proteomes" id="UP000006693">
    <property type="component" value="Chromosome 2"/>
</dbReference>
<evidence type="ECO:0000256" key="1">
    <source>
        <dbReference type="SAM" id="Phobius"/>
    </source>
</evidence>
<dbReference type="EMBL" id="CP000011">
    <property type="protein sequence ID" value="AAU46608.1"/>
    <property type="molecule type" value="Genomic_DNA"/>
</dbReference>
<evidence type="ECO:0000313" key="2">
    <source>
        <dbReference type="EMBL" id="AAU46608.1"/>
    </source>
</evidence>
<name>A0A0H2WDN8_BURMA</name>
<protein>
    <recommendedName>
        <fullName evidence="4">GlsB/YeaQ/YmgE family stress response membrane protein</fullName>
    </recommendedName>
</protein>
<reference evidence="2 3" key="1">
    <citation type="journal article" date="2004" name="Proc. Natl. Acad. Sci. U.S.A.">
        <title>Structural flexibility in the Burkholderia mallei genome.</title>
        <authorList>
            <person name="Nierman W.C."/>
            <person name="DeShazer D."/>
            <person name="Kim H.S."/>
            <person name="Tettelin H."/>
            <person name="Nelson K.E."/>
            <person name="Feldblyum T."/>
            <person name="Ulrich R.L."/>
            <person name="Ronning C.M."/>
            <person name="Brinkac L.M."/>
            <person name="Daugherty S.C."/>
            <person name="Davidsen T.D."/>
            <person name="Deboy R.T."/>
            <person name="Dimitrov G."/>
            <person name="Dodson R.J."/>
            <person name="Durkin A.S."/>
            <person name="Gwinn M.L."/>
            <person name="Haft D.H."/>
            <person name="Khouri H."/>
            <person name="Kolonay J.F."/>
            <person name="Madupu R."/>
            <person name="Mohammoud Y."/>
            <person name="Nelson W.C."/>
            <person name="Radune D."/>
            <person name="Romero C.M."/>
            <person name="Sarria S."/>
            <person name="Selengut J."/>
            <person name="Shamblin C."/>
            <person name="Sullivan S.A."/>
            <person name="White O."/>
            <person name="Yu Y."/>
            <person name="Zafar N."/>
            <person name="Zhou L."/>
            <person name="Fraser C.M."/>
        </authorList>
    </citation>
    <scope>NUCLEOTIDE SEQUENCE [LARGE SCALE GENOMIC DNA]</scope>
    <source>
        <strain evidence="2 3">ATCC 23344</strain>
    </source>
</reference>
<evidence type="ECO:0008006" key="4">
    <source>
        <dbReference type="Google" id="ProtNLM"/>
    </source>
</evidence>
<feature type="transmembrane region" description="Helical" evidence="1">
    <location>
        <begin position="125"/>
        <end position="149"/>
    </location>
</feature>
<dbReference type="PATRIC" id="fig|243160.12.peg.4015"/>
<dbReference type="AlphaFoldDB" id="A0A0H2WDN8"/>